<organism evidence="2">
    <name type="scientific">Absidia glauca</name>
    <name type="common">Pin mould</name>
    <dbReference type="NCBI Taxonomy" id="4829"/>
    <lineage>
        <taxon>Eukaryota</taxon>
        <taxon>Fungi</taxon>
        <taxon>Fungi incertae sedis</taxon>
        <taxon>Mucoromycota</taxon>
        <taxon>Mucoromycotina</taxon>
        <taxon>Mucoromycetes</taxon>
        <taxon>Mucorales</taxon>
        <taxon>Cunninghamellaceae</taxon>
        <taxon>Absidia</taxon>
    </lineage>
</organism>
<accession>A0A163JQC3</accession>
<proteinExistence type="predicted"/>
<feature type="region of interest" description="Disordered" evidence="1">
    <location>
        <begin position="1"/>
        <end position="29"/>
    </location>
</feature>
<name>A0A163JQC3_ABSGL</name>
<dbReference type="InParanoid" id="A0A163JQC3"/>
<evidence type="ECO:0000256" key="1">
    <source>
        <dbReference type="SAM" id="MobiDB-lite"/>
    </source>
</evidence>
<dbReference type="EMBL" id="LT554351">
    <property type="protein sequence ID" value="SAM04226.1"/>
    <property type="molecule type" value="Genomic_DNA"/>
</dbReference>
<feature type="compositionally biased region" description="Basic residues" evidence="1">
    <location>
        <begin position="8"/>
        <end position="26"/>
    </location>
</feature>
<dbReference type="Proteomes" id="UP000078561">
    <property type="component" value="Unassembled WGS sequence"/>
</dbReference>
<gene>
    <name evidence="2" type="primary">ABSGL_10086.1 scaffold 11786</name>
</gene>
<evidence type="ECO:0000313" key="3">
    <source>
        <dbReference type="Proteomes" id="UP000078561"/>
    </source>
</evidence>
<reference evidence="2" key="1">
    <citation type="submission" date="2016-04" db="EMBL/GenBank/DDBJ databases">
        <authorList>
            <person name="Evans L.H."/>
            <person name="Alamgir A."/>
            <person name="Owens N."/>
            <person name="Weber N.D."/>
            <person name="Virtaneva K."/>
            <person name="Barbian K."/>
            <person name="Babar A."/>
            <person name="Rosenke K."/>
        </authorList>
    </citation>
    <scope>NUCLEOTIDE SEQUENCE [LARGE SCALE GENOMIC DNA]</scope>
    <source>
        <strain evidence="2">CBS 101.48</strain>
    </source>
</reference>
<sequence length="70" mass="8714">MGDIKQWSSRHRRFRDRYRRRHRRSRSNVERCKKAIVGKHELNRMLRRGGGVLPFVRRRSSFVCRHGRRR</sequence>
<protein>
    <submittedName>
        <fullName evidence="2">Uncharacterized protein</fullName>
    </submittedName>
</protein>
<dbReference type="AlphaFoldDB" id="A0A163JQC3"/>
<evidence type="ECO:0000313" key="2">
    <source>
        <dbReference type="EMBL" id="SAM04226.1"/>
    </source>
</evidence>
<keyword evidence="3" id="KW-1185">Reference proteome</keyword>